<feature type="transmembrane region" description="Helical" evidence="5">
    <location>
        <begin position="163"/>
        <end position="181"/>
    </location>
</feature>
<keyword evidence="2 5" id="KW-0812">Transmembrane</keyword>
<organism evidence="7 8">
    <name type="scientific">Kiloniella spongiae</name>
    <dbReference type="NCBI Taxonomy" id="1489064"/>
    <lineage>
        <taxon>Bacteria</taxon>
        <taxon>Pseudomonadati</taxon>
        <taxon>Pseudomonadota</taxon>
        <taxon>Alphaproteobacteria</taxon>
        <taxon>Rhodospirillales</taxon>
        <taxon>Kiloniellaceae</taxon>
        <taxon>Kiloniella</taxon>
    </lineage>
</organism>
<feature type="transmembrane region" description="Helical" evidence="5">
    <location>
        <begin position="12"/>
        <end position="32"/>
    </location>
</feature>
<dbReference type="InterPro" id="IPR050925">
    <property type="entry name" value="Rhomboid_protease_S54"/>
</dbReference>
<dbReference type="OrthoDB" id="9797190at2"/>
<dbReference type="InterPro" id="IPR022764">
    <property type="entry name" value="Peptidase_S54_rhomboid_dom"/>
</dbReference>
<dbReference type="SUPFAM" id="SSF144091">
    <property type="entry name" value="Rhomboid-like"/>
    <property type="match status" value="1"/>
</dbReference>
<feature type="transmembrane region" description="Helical" evidence="5">
    <location>
        <begin position="52"/>
        <end position="74"/>
    </location>
</feature>
<dbReference type="EMBL" id="LAQL01000002">
    <property type="protein sequence ID" value="KLN62061.1"/>
    <property type="molecule type" value="Genomic_DNA"/>
</dbReference>
<dbReference type="RefSeq" id="WP_047762189.1">
    <property type="nucleotide sequence ID" value="NZ_LAQL01000002.1"/>
</dbReference>
<feature type="transmembrane region" description="Helical" evidence="5">
    <location>
        <begin position="111"/>
        <end position="130"/>
    </location>
</feature>
<sequence length="192" mass="21436">MNFFNRFRDVFIFVGSLWVVFALNWVLSGALFQYGLVPRHAETLPGILVSPFLHVGYVHLISNSVPLLILGCLVSLERRGDRRGQFSSVCLALILFSGGLVWCFGRTALHIGASGIVYGLLGYLLGSAWWRRDFRSIIIAVFVLALYSGLISGLFIPMRGVSFEAHLFGFLSGGVISYVLYSPKKKKYRTHK</sequence>
<comment type="caution">
    <text evidence="7">The sequence shown here is derived from an EMBL/GenBank/DDBJ whole genome shotgun (WGS) entry which is preliminary data.</text>
</comment>
<dbReference type="GO" id="GO:0004252">
    <property type="term" value="F:serine-type endopeptidase activity"/>
    <property type="evidence" value="ECO:0007669"/>
    <property type="project" value="InterPro"/>
</dbReference>
<evidence type="ECO:0000256" key="5">
    <source>
        <dbReference type="SAM" id="Phobius"/>
    </source>
</evidence>
<protein>
    <recommendedName>
        <fullName evidence="6">Peptidase S54 rhomboid domain-containing protein</fullName>
    </recommendedName>
</protein>
<evidence type="ECO:0000256" key="4">
    <source>
        <dbReference type="ARBA" id="ARBA00023136"/>
    </source>
</evidence>
<proteinExistence type="predicted"/>
<gene>
    <name evidence="7" type="ORF">WH96_00505</name>
</gene>
<feature type="transmembrane region" description="Helical" evidence="5">
    <location>
        <begin position="137"/>
        <end position="157"/>
    </location>
</feature>
<feature type="domain" description="Peptidase S54 rhomboid" evidence="6">
    <location>
        <begin position="47"/>
        <end position="181"/>
    </location>
</feature>
<evidence type="ECO:0000256" key="1">
    <source>
        <dbReference type="ARBA" id="ARBA00004141"/>
    </source>
</evidence>
<evidence type="ECO:0000259" key="6">
    <source>
        <dbReference type="Pfam" id="PF01694"/>
    </source>
</evidence>
<evidence type="ECO:0000313" key="8">
    <source>
        <dbReference type="Proteomes" id="UP000035444"/>
    </source>
</evidence>
<evidence type="ECO:0000256" key="3">
    <source>
        <dbReference type="ARBA" id="ARBA00022989"/>
    </source>
</evidence>
<dbReference type="InterPro" id="IPR035952">
    <property type="entry name" value="Rhomboid-like_sf"/>
</dbReference>
<evidence type="ECO:0000256" key="2">
    <source>
        <dbReference type="ARBA" id="ARBA00022692"/>
    </source>
</evidence>
<keyword evidence="3 5" id="KW-1133">Transmembrane helix</keyword>
<dbReference type="PANTHER" id="PTHR43731:SF9">
    <property type="entry name" value="SLR1461 PROTEIN"/>
    <property type="match status" value="1"/>
</dbReference>
<dbReference type="AlphaFoldDB" id="A0A0H2MIQ9"/>
<dbReference type="Gene3D" id="1.20.1540.10">
    <property type="entry name" value="Rhomboid-like"/>
    <property type="match status" value="1"/>
</dbReference>
<dbReference type="PANTHER" id="PTHR43731">
    <property type="entry name" value="RHOMBOID PROTEASE"/>
    <property type="match status" value="1"/>
</dbReference>
<dbReference type="STRING" id="1489064.WH96_00505"/>
<dbReference type="Proteomes" id="UP000035444">
    <property type="component" value="Unassembled WGS sequence"/>
</dbReference>
<keyword evidence="8" id="KW-1185">Reference proteome</keyword>
<dbReference type="Pfam" id="PF01694">
    <property type="entry name" value="Rhomboid"/>
    <property type="match status" value="1"/>
</dbReference>
<comment type="subcellular location">
    <subcellularLocation>
        <location evidence="1">Membrane</location>
        <topology evidence="1">Multi-pass membrane protein</topology>
    </subcellularLocation>
</comment>
<evidence type="ECO:0000313" key="7">
    <source>
        <dbReference type="EMBL" id="KLN62061.1"/>
    </source>
</evidence>
<name>A0A0H2MIQ9_9PROT</name>
<reference evidence="7 8" key="1">
    <citation type="submission" date="2015-03" db="EMBL/GenBank/DDBJ databases">
        <title>Genome Sequence of Kiloniella spongiae MEBiC09566, isolated from a marine sponge.</title>
        <authorList>
            <person name="Shao Z."/>
            <person name="Wang L."/>
            <person name="Li X."/>
        </authorList>
    </citation>
    <scope>NUCLEOTIDE SEQUENCE [LARGE SCALE GENOMIC DNA]</scope>
    <source>
        <strain evidence="7 8">MEBiC09566</strain>
    </source>
</reference>
<dbReference type="GO" id="GO:0016020">
    <property type="term" value="C:membrane"/>
    <property type="evidence" value="ECO:0007669"/>
    <property type="project" value="UniProtKB-SubCell"/>
</dbReference>
<feature type="transmembrane region" description="Helical" evidence="5">
    <location>
        <begin position="86"/>
        <end position="105"/>
    </location>
</feature>
<accession>A0A0H2MIQ9</accession>
<keyword evidence="4 5" id="KW-0472">Membrane</keyword>